<feature type="domain" description="Glycosyltransferase subfamily 4-like N-terminal" evidence="2">
    <location>
        <begin position="15"/>
        <end position="188"/>
    </location>
</feature>
<sequence>MKILFVSDTYYPHLNGVYYFVCRIGPLLQAKGHEVTVIAPSPTNKPTLATIDNLEVHGVPSLSTLFYPQFRVPNPYRLKQRVRRLLQTIQPDVIHIQDHFALGKAVVRVNRHIGIPIVGTNHFMPENLTALVRSRGMRILMERFLWTGFSRVFNQVAQVTTPTETGAALIRPRLRTAVSALSSGIDFDQFNHFGASSDIKAKYGIPEKPLLIFVGRIDPEKHIDEIIQAVALASQKTDLCFVIVGKGLKKAALEAQVRSEGLTDRIIFTGFVPDEDLPLLYKASHCFAIASIAELLSLATLQAMASGLPVIAVNAGALSEIVRDGDNGFLYASGDVPALADHINTLFNTPGLPERMGRRSIELARVHDIHKTVDAFEQLYAQYAR</sequence>
<dbReference type="InterPro" id="IPR001296">
    <property type="entry name" value="Glyco_trans_1"/>
</dbReference>
<dbReference type="PANTHER" id="PTHR45947">
    <property type="entry name" value="SULFOQUINOVOSYL TRANSFERASE SQD2"/>
    <property type="match status" value="1"/>
</dbReference>
<evidence type="ECO:0000259" key="2">
    <source>
        <dbReference type="Pfam" id="PF13439"/>
    </source>
</evidence>
<dbReference type="Proteomes" id="UP000294498">
    <property type="component" value="Unassembled WGS sequence"/>
</dbReference>
<reference evidence="3 4" key="1">
    <citation type="submission" date="2019-03" db="EMBL/GenBank/DDBJ databases">
        <title>Genomic Encyclopedia of Type Strains, Phase IV (KMG-IV): sequencing the most valuable type-strain genomes for metagenomic binning, comparative biology and taxonomic classification.</title>
        <authorList>
            <person name="Goeker M."/>
        </authorList>
    </citation>
    <scope>NUCLEOTIDE SEQUENCE [LARGE SCALE GENOMIC DNA]</scope>
    <source>
        <strain evidence="3 4">DSM 100059</strain>
    </source>
</reference>
<protein>
    <submittedName>
        <fullName evidence="3">Glycosyltransferase involved in cell wall biosynthesis</fullName>
    </submittedName>
</protein>
<dbReference type="AlphaFoldDB" id="A0A4R8DPM7"/>
<dbReference type="GO" id="GO:0016757">
    <property type="term" value="F:glycosyltransferase activity"/>
    <property type="evidence" value="ECO:0007669"/>
    <property type="project" value="InterPro"/>
</dbReference>
<organism evidence="3 4">
    <name type="scientific">Dinghuibacter silviterrae</name>
    <dbReference type="NCBI Taxonomy" id="1539049"/>
    <lineage>
        <taxon>Bacteria</taxon>
        <taxon>Pseudomonadati</taxon>
        <taxon>Bacteroidota</taxon>
        <taxon>Chitinophagia</taxon>
        <taxon>Chitinophagales</taxon>
        <taxon>Chitinophagaceae</taxon>
        <taxon>Dinghuibacter</taxon>
    </lineage>
</organism>
<evidence type="ECO:0000313" key="3">
    <source>
        <dbReference type="EMBL" id="TDW99246.1"/>
    </source>
</evidence>
<dbReference type="Pfam" id="PF13439">
    <property type="entry name" value="Glyco_transf_4"/>
    <property type="match status" value="1"/>
</dbReference>
<dbReference type="Pfam" id="PF00534">
    <property type="entry name" value="Glycos_transf_1"/>
    <property type="match status" value="1"/>
</dbReference>
<evidence type="ECO:0000259" key="1">
    <source>
        <dbReference type="Pfam" id="PF00534"/>
    </source>
</evidence>
<dbReference type="SUPFAM" id="SSF53756">
    <property type="entry name" value="UDP-Glycosyltransferase/glycogen phosphorylase"/>
    <property type="match status" value="1"/>
</dbReference>
<dbReference type="InterPro" id="IPR028098">
    <property type="entry name" value="Glyco_trans_4-like_N"/>
</dbReference>
<evidence type="ECO:0000313" key="4">
    <source>
        <dbReference type="Proteomes" id="UP000294498"/>
    </source>
</evidence>
<proteinExistence type="predicted"/>
<accession>A0A4R8DPM7</accession>
<name>A0A4R8DPM7_9BACT</name>
<keyword evidence="3" id="KW-0808">Transferase</keyword>
<feature type="domain" description="Glycosyl transferase family 1" evidence="1">
    <location>
        <begin position="198"/>
        <end position="360"/>
    </location>
</feature>
<comment type="caution">
    <text evidence="3">The sequence shown here is derived from an EMBL/GenBank/DDBJ whole genome shotgun (WGS) entry which is preliminary data.</text>
</comment>
<dbReference type="InterPro" id="IPR050194">
    <property type="entry name" value="Glycosyltransferase_grp1"/>
</dbReference>
<dbReference type="PANTHER" id="PTHR45947:SF3">
    <property type="entry name" value="SULFOQUINOVOSYL TRANSFERASE SQD2"/>
    <property type="match status" value="1"/>
</dbReference>
<gene>
    <name evidence="3" type="ORF">EDB95_0255</name>
</gene>
<dbReference type="RefSeq" id="WP_162852447.1">
    <property type="nucleotide sequence ID" value="NZ_SODV01000001.1"/>
</dbReference>
<keyword evidence="4" id="KW-1185">Reference proteome</keyword>
<dbReference type="Gene3D" id="3.40.50.2000">
    <property type="entry name" value="Glycogen Phosphorylase B"/>
    <property type="match status" value="2"/>
</dbReference>
<dbReference type="EMBL" id="SODV01000001">
    <property type="protein sequence ID" value="TDW99246.1"/>
    <property type="molecule type" value="Genomic_DNA"/>
</dbReference>